<evidence type="ECO:0000256" key="6">
    <source>
        <dbReference type="ARBA" id="ARBA00023128"/>
    </source>
</evidence>
<dbReference type="InterPro" id="IPR004217">
    <property type="entry name" value="Tim10-like"/>
</dbReference>
<keyword evidence="3" id="KW-0862">Zinc</keyword>
<reference evidence="10 11" key="1">
    <citation type="journal article" date="2017" name="Gigascience">
        <title>Draft genome of the honey bee ectoparasitic mite, Tropilaelaps mercedesae, is shaped by the parasitic life history.</title>
        <authorList>
            <person name="Dong X."/>
            <person name="Armstrong S.D."/>
            <person name="Xia D."/>
            <person name="Makepeace B.L."/>
            <person name="Darby A.C."/>
            <person name="Kadowaki T."/>
        </authorList>
    </citation>
    <scope>NUCLEOTIDE SEQUENCE [LARGE SCALE GENOMIC DNA]</scope>
    <source>
        <strain evidence="10">Wuxi-XJTLU</strain>
    </source>
</reference>
<sequence length="100" mass="11915">MNPNEDAALRNMRDFMMIYNKMSEQCFAHCVIDLGQRKLSDDEIICVDRCVNKGIRLNHLMMDIYMKLQPEIIQKRVKENEMLQQQMMQLPAQQQQVQQP</sequence>
<dbReference type="Pfam" id="PF02953">
    <property type="entry name" value="zf-Tim10_DDP"/>
    <property type="match status" value="1"/>
</dbReference>
<evidence type="ECO:0000256" key="3">
    <source>
        <dbReference type="ARBA" id="ARBA00022833"/>
    </source>
</evidence>
<keyword evidence="8" id="KW-0472">Membrane</keyword>
<evidence type="ECO:0000313" key="10">
    <source>
        <dbReference type="EMBL" id="OQR78783.1"/>
    </source>
</evidence>
<evidence type="ECO:0000256" key="4">
    <source>
        <dbReference type="ARBA" id="ARBA00022927"/>
    </source>
</evidence>
<accession>A0A1V9XZB7</accession>
<dbReference type="Proteomes" id="UP000192247">
    <property type="component" value="Unassembled WGS sequence"/>
</dbReference>
<keyword evidence="11" id="KW-1185">Reference proteome</keyword>
<dbReference type="PANTHER" id="PTHR13172">
    <property type="entry name" value="MITOCHONDRIAL IMPORT INNER MEMBRANE TRANSLOCASE SUBUNIT TIM9B"/>
    <property type="match status" value="1"/>
</dbReference>
<comment type="function">
    <text evidence="8">Mitochondrial intermembrane chaperone that participates in the import and insertion of some multi-pass transmembrane proteins into the mitochondrial inner membrane. Also required for the transfer of beta-barrel precursors from the TOM complex to the sorting and assembly machinery (SAM complex) of the outer membrane. Acts as a chaperone-like protein that protects the hydrophobic precursors from aggregation and guide them through the mitochondrial intermembrane space.</text>
</comment>
<keyword evidence="5 8" id="KW-0811">Translocation</keyword>
<evidence type="ECO:0000259" key="9">
    <source>
        <dbReference type="Pfam" id="PF02953"/>
    </source>
</evidence>
<gene>
    <name evidence="10" type="ORF">BIW11_06182</name>
</gene>
<evidence type="ECO:0000313" key="11">
    <source>
        <dbReference type="Proteomes" id="UP000192247"/>
    </source>
</evidence>
<evidence type="ECO:0000256" key="5">
    <source>
        <dbReference type="ARBA" id="ARBA00023010"/>
    </source>
</evidence>
<comment type="caution">
    <text evidence="10">The sequence shown here is derived from an EMBL/GenBank/DDBJ whole genome shotgun (WGS) entry which is preliminary data.</text>
</comment>
<name>A0A1V9XZB7_9ACAR</name>
<comment type="subunit">
    <text evidence="8">Heterohexamer.</text>
</comment>
<keyword evidence="7 8" id="KW-1015">Disulfide bond</keyword>
<keyword evidence="2" id="KW-0479">Metal-binding</keyword>
<keyword evidence="8" id="KW-0999">Mitochondrion inner membrane</keyword>
<comment type="similarity">
    <text evidence="8">Belongs to the small Tim family.</text>
</comment>
<dbReference type="AlphaFoldDB" id="A0A1V9XZB7"/>
<protein>
    <recommendedName>
        <fullName evidence="8">Mitochondrial import inner membrane translocase subunit</fullName>
    </recommendedName>
</protein>
<dbReference type="FunCoup" id="A0A1V9XZB7">
    <property type="interactions" value="258"/>
</dbReference>
<keyword evidence="6 8" id="KW-0496">Mitochondrion</keyword>
<dbReference type="STRING" id="418985.A0A1V9XZB7"/>
<dbReference type="OrthoDB" id="1551503at2759"/>
<dbReference type="GO" id="GO:0015031">
    <property type="term" value="P:protein transport"/>
    <property type="evidence" value="ECO:0007669"/>
    <property type="project" value="UniProtKB-KW"/>
</dbReference>
<dbReference type="Gene3D" id="1.10.287.810">
    <property type="entry name" value="Mitochondrial import inner membrane translocase subunit tim13 like domains"/>
    <property type="match status" value="1"/>
</dbReference>
<dbReference type="InterPro" id="IPR035427">
    <property type="entry name" value="Tim10-like_dom_sf"/>
</dbReference>
<comment type="subcellular location">
    <subcellularLocation>
        <location evidence="8">Mitochondrion inner membrane</location>
        <topology evidence="8">Peripheral membrane protein</topology>
        <orientation evidence="8">Intermembrane side</orientation>
    </subcellularLocation>
</comment>
<dbReference type="InParanoid" id="A0A1V9XZB7"/>
<feature type="domain" description="Tim10-like" evidence="9">
    <location>
        <begin position="8"/>
        <end position="66"/>
    </location>
</feature>
<dbReference type="GO" id="GO:0046872">
    <property type="term" value="F:metal ion binding"/>
    <property type="evidence" value="ECO:0007669"/>
    <property type="project" value="UniProtKB-KW"/>
</dbReference>
<keyword evidence="4 8" id="KW-0653">Protein transport</keyword>
<organism evidence="10 11">
    <name type="scientific">Tropilaelaps mercedesae</name>
    <dbReference type="NCBI Taxonomy" id="418985"/>
    <lineage>
        <taxon>Eukaryota</taxon>
        <taxon>Metazoa</taxon>
        <taxon>Ecdysozoa</taxon>
        <taxon>Arthropoda</taxon>
        <taxon>Chelicerata</taxon>
        <taxon>Arachnida</taxon>
        <taxon>Acari</taxon>
        <taxon>Parasitiformes</taxon>
        <taxon>Mesostigmata</taxon>
        <taxon>Gamasina</taxon>
        <taxon>Dermanyssoidea</taxon>
        <taxon>Laelapidae</taxon>
        <taxon>Tropilaelaps</taxon>
    </lineage>
</organism>
<evidence type="ECO:0000256" key="7">
    <source>
        <dbReference type="ARBA" id="ARBA00023157"/>
    </source>
</evidence>
<evidence type="ECO:0000256" key="2">
    <source>
        <dbReference type="ARBA" id="ARBA00022723"/>
    </source>
</evidence>
<keyword evidence="1 8" id="KW-0813">Transport</keyword>
<comment type="domain">
    <text evidence="8">The twin CX3C motif contains 4 conserved Cys residues that form 2 disulfide bonds in the mitochondrial intermembrane space.</text>
</comment>
<dbReference type="EMBL" id="MNPL01001839">
    <property type="protein sequence ID" value="OQR78783.1"/>
    <property type="molecule type" value="Genomic_DNA"/>
</dbReference>
<dbReference type="SUPFAM" id="SSF144122">
    <property type="entry name" value="Tim10-like"/>
    <property type="match status" value="1"/>
</dbReference>
<keyword evidence="8" id="KW-0143">Chaperone</keyword>
<proteinExistence type="inferred from homology"/>
<dbReference type="InterPro" id="IPR050673">
    <property type="entry name" value="Mito_inner_translocase_sub"/>
</dbReference>
<evidence type="ECO:0000256" key="1">
    <source>
        <dbReference type="ARBA" id="ARBA00022448"/>
    </source>
</evidence>
<evidence type="ECO:0000256" key="8">
    <source>
        <dbReference type="RuleBase" id="RU367043"/>
    </source>
</evidence>
<dbReference type="GO" id="GO:0005743">
    <property type="term" value="C:mitochondrial inner membrane"/>
    <property type="evidence" value="ECO:0007669"/>
    <property type="project" value="UniProtKB-SubCell"/>
</dbReference>